<dbReference type="Gene3D" id="3.30.70.1430">
    <property type="entry name" value="Multidrug efflux transporter AcrB pore domain"/>
    <property type="match status" value="2"/>
</dbReference>
<feature type="transmembrane region" description="Helical" evidence="2">
    <location>
        <begin position="984"/>
        <end position="1008"/>
    </location>
</feature>
<dbReference type="GO" id="GO:0005886">
    <property type="term" value="C:plasma membrane"/>
    <property type="evidence" value="ECO:0007669"/>
    <property type="project" value="TreeGrafter"/>
</dbReference>
<feature type="transmembrane region" description="Helical" evidence="2">
    <location>
        <begin position="430"/>
        <end position="450"/>
    </location>
</feature>
<feature type="transmembrane region" description="Helical" evidence="2">
    <location>
        <begin position="462"/>
        <end position="486"/>
    </location>
</feature>
<dbReference type="AlphaFoldDB" id="A0A1H0EPK5"/>
<feature type="transmembrane region" description="Helical" evidence="2">
    <location>
        <begin position="854"/>
        <end position="873"/>
    </location>
</feature>
<evidence type="ECO:0000313" key="3">
    <source>
        <dbReference type="EMBL" id="SDN84290.1"/>
    </source>
</evidence>
<dbReference type="Gene3D" id="1.20.1640.10">
    <property type="entry name" value="Multidrug efflux transporter AcrB transmembrane domain"/>
    <property type="match status" value="2"/>
</dbReference>
<dbReference type="Gene3D" id="3.30.2090.10">
    <property type="entry name" value="Multidrug efflux transporter AcrB TolC docking domain, DN and DC subdomains"/>
    <property type="match status" value="2"/>
</dbReference>
<dbReference type="SUPFAM" id="SSF82714">
    <property type="entry name" value="Multidrug efflux transporter AcrB TolC docking domain, DN and DC subdomains"/>
    <property type="match status" value="2"/>
</dbReference>
<dbReference type="PRINTS" id="PR00702">
    <property type="entry name" value="ACRIFLAVINRP"/>
</dbReference>
<evidence type="ECO:0000256" key="1">
    <source>
        <dbReference type="SAM" id="MobiDB-lite"/>
    </source>
</evidence>
<dbReference type="PANTHER" id="PTHR32063">
    <property type="match status" value="1"/>
</dbReference>
<feature type="transmembrane region" description="Helical" evidence="2">
    <location>
        <begin position="952"/>
        <end position="972"/>
    </location>
</feature>
<keyword evidence="2" id="KW-1133">Transmembrane helix</keyword>
<protein>
    <submittedName>
        <fullName evidence="3">Hydrophobic/amphiphilic exporter-1, HAE1 family</fullName>
    </submittedName>
</protein>
<evidence type="ECO:0000256" key="2">
    <source>
        <dbReference type="SAM" id="Phobius"/>
    </source>
</evidence>
<dbReference type="Gene3D" id="3.30.70.1320">
    <property type="entry name" value="Multidrug efflux transporter AcrB pore domain like"/>
    <property type="match status" value="1"/>
</dbReference>
<dbReference type="EMBL" id="FNIT01000002">
    <property type="protein sequence ID" value="SDN84290.1"/>
    <property type="molecule type" value="Genomic_DNA"/>
</dbReference>
<feature type="transmembrane region" description="Helical" evidence="2">
    <location>
        <begin position="333"/>
        <end position="352"/>
    </location>
</feature>
<dbReference type="STRING" id="1166073.SAMN05192530_102149"/>
<dbReference type="Pfam" id="PF00873">
    <property type="entry name" value="ACR_tran"/>
    <property type="match status" value="1"/>
</dbReference>
<keyword evidence="4" id="KW-1185">Reference proteome</keyword>
<organism evidence="3 4">
    <name type="scientific">Aureimonas jatrophae</name>
    <dbReference type="NCBI Taxonomy" id="1166073"/>
    <lineage>
        <taxon>Bacteria</taxon>
        <taxon>Pseudomonadati</taxon>
        <taxon>Pseudomonadota</taxon>
        <taxon>Alphaproteobacteria</taxon>
        <taxon>Hyphomicrobiales</taxon>
        <taxon>Aurantimonadaceae</taxon>
        <taxon>Aureimonas</taxon>
    </lineage>
</organism>
<dbReference type="Proteomes" id="UP000198793">
    <property type="component" value="Unassembled WGS sequence"/>
</dbReference>
<feature type="transmembrane region" description="Helical" evidence="2">
    <location>
        <begin position="906"/>
        <end position="931"/>
    </location>
</feature>
<reference evidence="3 4" key="1">
    <citation type="submission" date="2016-10" db="EMBL/GenBank/DDBJ databases">
        <authorList>
            <person name="de Groot N.N."/>
        </authorList>
    </citation>
    <scope>NUCLEOTIDE SEQUENCE [LARGE SCALE GENOMIC DNA]</scope>
    <source>
        <strain evidence="4">L7-484,KACC 16230,DSM 25025</strain>
    </source>
</reference>
<name>A0A1H0EPK5_9HYPH</name>
<feature type="transmembrane region" description="Helical" evidence="2">
    <location>
        <begin position="359"/>
        <end position="380"/>
    </location>
</feature>
<gene>
    <name evidence="3" type="ORF">SAMN05192530_102149</name>
</gene>
<dbReference type="InterPro" id="IPR001036">
    <property type="entry name" value="Acrflvin-R"/>
</dbReference>
<feature type="region of interest" description="Disordered" evidence="1">
    <location>
        <begin position="1027"/>
        <end position="1046"/>
    </location>
</feature>
<dbReference type="GO" id="GO:0042910">
    <property type="term" value="F:xenobiotic transmembrane transporter activity"/>
    <property type="evidence" value="ECO:0007669"/>
    <property type="project" value="TreeGrafter"/>
</dbReference>
<accession>A0A1H0EPK5</accession>
<dbReference type="PANTHER" id="PTHR32063:SF21">
    <property type="entry name" value="MULTIDRUG RESISTANCE PROTEIN MDTB"/>
    <property type="match status" value="1"/>
</dbReference>
<sequence>MNSTLFIRRPVATILLSLAVMIAGLAAYRLLPVAALPQADFPTISVSAQLAGASPDTMASAVATPLIKQFETIAGIDTISARSSLGNTSITLQFDLSRDIDAAAADVQAAIARTTRQLPDNLTTPPSYRKANPADAPVLLLALVSDGAPLTKVDDLAENVVSPALSTVSGVAQAQVYGSKTFAVRVGVDPVQLAGRSLSMNQVATALRAANDQTPVGTLQTPTQTLTVDAPTQRTEADEFRTLVIARPNGQVVRLGDVATVTDSVSNTRQGSWLDGQPAIVLAVQRQPGANTVEVVDAIRAKLPEIEASLPASMHVEVTNDASRSISAAVEDVQFTLMLTIALVILVIYLFLGRVAATLVPAAAVPLSLVATFAAMYALGYSVDNLSLLALTLSVGLVVDDAIVMLENIVRHTEEGATPMQGALQGSGEVAGTIVSMSLSLVAVFLPILLMGGVVGRVLLEFGMVVTLAILASAVVSLTLTPMLAARLPHSGPPTRGLAFRFAQGFDRVTAGYGRAVGWCLRRQGFVIAIFLLSFGASAWLMADLPRSFFPQEDTGLLTISTQGRQDISYDAMSALQSQAAAAVAADPAVLHVTSTLGGGPGGSATNSGNMFVQLRDKAERPPLERTLASLRRELAQIPGLRSFPTPVQSLRFGGRSSQSQYQLVVQSLDAAAARDWSGRIEDKLRADRATFTDVATDLQDDGLQARIVVDRDRADALGISASDLRTALEAGFGTLAVTQIQSTGNSYDVILEYREDFGWDENALSAIRVAGSGGQLVPLASFAQVERASGPVTVNQTGQLTSVTLSFNLPAGVSLGTATARVTAIESEIGLPATVFTTYGGTAQVFQQATGNLGLLIGAAVLTIYIVLGILYESFLHPLTILSGLPSAALGALLSLELLGFDLSIIAVIGLLMLIGIVKKNAIMMIDVALELRREGHLSAGEAIREAAVRRFRPIMMTTFCALIGALPIAMGTGASSELRQPLGVAVVGGLLVSQVLTLFITPVVFVQVERLGGWLRGWGRRRARGAGSPATAEPHPGTLPAAAE</sequence>
<dbReference type="InterPro" id="IPR027463">
    <property type="entry name" value="AcrB_DN_DC_subdom"/>
</dbReference>
<evidence type="ECO:0000313" key="4">
    <source>
        <dbReference type="Proteomes" id="UP000198793"/>
    </source>
</evidence>
<feature type="transmembrane region" description="Helical" evidence="2">
    <location>
        <begin position="525"/>
        <end position="543"/>
    </location>
</feature>
<dbReference type="Gene3D" id="3.30.70.1440">
    <property type="entry name" value="Multidrug efflux transporter AcrB pore domain"/>
    <property type="match status" value="1"/>
</dbReference>
<dbReference type="OrthoDB" id="9807350at2"/>
<keyword evidence="2" id="KW-0812">Transmembrane</keyword>
<proteinExistence type="predicted"/>
<dbReference type="SUPFAM" id="SSF82693">
    <property type="entry name" value="Multidrug efflux transporter AcrB pore domain, PN1, PN2, PC1 and PC2 subdomains"/>
    <property type="match status" value="3"/>
</dbReference>
<keyword evidence="2" id="KW-0472">Membrane</keyword>
<dbReference type="SUPFAM" id="SSF82866">
    <property type="entry name" value="Multidrug efflux transporter AcrB transmembrane domain"/>
    <property type="match status" value="2"/>
</dbReference>